<name>A0A6C1KD66_XANAU</name>
<dbReference type="AlphaFoldDB" id="A0A6C1KD66"/>
<sequence>MADKIDRFSLDQFPKMRLGGREFVKVSPRRILLTASGEDPSQDPEQVWIAYPPPDDQLEFPGHPELEDIGPFVTSGIASHDVDRGITEFRHGEWPGGFTAMQIKDFDDLDLYFQCMGVLHAHGWADGGAGPTAELLARLASIVGGEKIKALHANDPENAHLAIFELAAVHLTSPLSRVWYAANMLALYYIHNDDFRLGILVSEYRIKMRYEVFMLKHMELTEKNRENGAKGGQADRKAERHHTLNEIAQRRFREIAFASDGEGVRLAMRWAAEHDAKAEVPLFRFNGRPLSKKWYAEWLADFRLKARRVK</sequence>
<protein>
    <submittedName>
        <fullName evidence="1">Uncharacterized protein</fullName>
    </submittedName>
</protein>
<organism evidence="1 2">
    <name type="scientific">Xanthobacter autotrophicus</name>
    <dbReference type="NCBI Taxonomy" id="280"/>
    <lineage>
        <taxon>Bacteria</taxon>
        <taxon>Pseudomonadati</taxon>
        <taxon>Pseudomonadota</taxon>
        <taxon>Alphaproteobacteria</taxon>
        <taxon>Hyphomicrobiales</taxon>
        <taxon>Xanthobacteraceae</taxon>
        <taxon>Xanthobacter</taxon>
    </lineage>
</organism>
<dbReference type="EMBL" id="VAUP01000035">
    <property type="protein sequence ID" value="TLX41761.1"/>
    <property type="molecule type" value="Genomic_DNA"/>
</dbReference>
<comment type="caution">
    <text evidence="1">The sequence shown here is derived from an EMBL/GenBank/DDBJ whole genome shotgun (WGS) entry which is preliminary data.</text>
</comment>
<evidence type="ECO:0000313" key="1">
    <source>
        <dbReference type="EMBL" id="TLX41761.1"/>
    </source>
</evidence>
<evidence type="ECO:0000313" key="2">
    <source>
        <dbReference type="Proteomes" id="UP000305131"/>
    </source>
</evidence>
<dbReference type="GeneID" id="95775099"/>
<dbReference type="OrthoDB" id="9830280at2"/>
<gene>
    <name evidence="1" type="ORF">FBQ73_16720</name>
</gene>
<reference evidence="1 2" key="1">
    <citation type="submission" date="2019-05" db="EMBL/GenBank/DDBJ databases">
        <authorList>
            <person name="Zhou X."/>
        </authorList>
    </citation>
    <scope>NUCLEOTIDE SEQUENCE [LARGE SCALE GENOMIC DNA]</scope>
    <source>
        <strain evidence="1 2">DSM 432</strain>
    </source>
</reference>
<dbReference type="RefSeq" id="WP_138400626.1">
    <property type="nucleotide sequence ID" value="NZ_JBAFVI010000005.1"/>
</dbReference>
<accession>A0A6C1KD66</accession>
<dbReference type="Proteomes" id="UP000305131">
    <property type="component" value="Unassembled WGS sequence"/>
</dbReference>
<proteinExistence type="predicted"/>